<evidence type="ECO:0000313" key="6">
    <source>
        <dbReference type="EMBL" id="CAL1584180.1"/>
    </source>
</evidence>
<gene>
    <name evidence="6" type="ORF">KC01_LOCUS14553</name>
</gene>
<dbReference type="EMBL" id="OZ035838">
    <property type="protein sequence ID" value="CAL1584180.1"/>
    <property type="molecule type" value="Genomic_DNA"/>
</dbReference>
<feature type="compositionally biased region" description="Low complexity" evidence="4">
    <location>
        <begin position="540"/>
        <end position="560"/>
    </location>
</feature>
<dbReference type="SUPFAM" id="SSF56672">
    <property type="entry name" value="DNA/RNA polymerases"/>
    <property type="match status" value="1"/>
</dbReference>
<dbReference type="InterPro" id="IPR052055">
    <property type="entry name" value="Hepadnavirus_pol/RT"/>
</dbReference>
<dbReference type="InterPro" id="IPR000477">
    <property type="entry name" value="RT_dom"/>
</dbReference>
<dbReference type="CDD" id="cd03714">
    <property type="entry name" value="RT_DIRS1"/>
    <property type="match status" value="1"/>
</dbReference>
<dbReference type="AlphaFoldDB" id="A0AAV2K2P3"/>
<dbReference type="Gene3D" id="3.30.70.270">
    <property type="match status" value="1"/>
</dbReference>
<organism evidence="6 7">
    <name type="scientific">Knipowitschia caucasica</name>
    <name type="common">Caucasian dwarf goby</name>
    <name type="synonym">Pomatoschistus caucasicus</name>
    <dbReference type="NCBI Taxonomy" id="637954"/>
    <lineage>
        <taxon>Eukaryota</taxon>
        <taxon>Metazoa</taxon>
        <taxon>Chordata</taxon>
        <taxon>Craniata</taxon>
        <taxon>Vertebrata</taxon>
        <taxon>Euteleostomi</taxon>
        <taxon>Actinopterygii</taxon>
        <taxon>Neopterygii</taxon>
        <taxon>Teleostei</taxon>
        <taxon>Neoteleostei</taxon>
        <taxon>Acanthomorphata</taxon>
        <taxon>Gobiaria</taxon>
        <taxon>Gobiiformes</taxon>
        <taxon>Gobioidei</taxon>
        <taxon>Gobiidae</taxon>
        <taxon>Gobiinae</taxon>
        <taxon>Knipowitschia</taxon>
    </lineage>
</organism>
<dbReference type="InterPro" id="IPR043502">
    <property type="entry name" value="DNA/RNA_pol_sf"/>
</dbReference>
<dbReference type="SUPFAM" id="SSF47823">
    <property type="entry name" value="lambda integrase-like, N-terminal domain"/>
    <property type="match status" value="1"/>
</dbReference>
<keyword evidence="7" id="KW-1185">Reference proteome</keyword>
<dbReference type="Gene3D" id="3.30.420.10">
    <property type="entry name" value="Ribonuclease H-like superfamily/Ribonuclease H"/>
    <property type="match status" value="1"/>
</dbReference>
<feature type="region of interest" description="Disordered" evidence="4">
    <location>
        <begin position="239"/>
        <end position="323"/>
    </location>
</feature>
<feature type="compositionally biased region" description="Basic and acidic residues" evidence="4">
    <location>
        <begin position="246"/>
        <end position="271"/>
    </location>
</feature>
<protein>
    <recommendedName>
        <fullName evidence="2">ribonuclease H</fullName>
        <ecNumber evidence="2">3.1.26.4</ecNumber>
    </recommendedName>
</protein>
<evidence type="ECO:0000256" key="1">
    <source>
        <dbReference type="ARBA" id="ARBA00010879"/>
    </source>
</evidence>
<dbReference type="GO" id="GO:0003677">
    <property type="term" value="F:DNA binding"/>
    <property type="evidence" value="ECO:0007669"/>
    <property type="project" value="UniProtKB-KW"/>
</dbReference>
<dbReference type="InterPro" id="IPR036397">
    <property type="entry name" value="RNaseH_sf"/>
</dbReference>
<evidence type="ECO:0000256" key="2">
    <source>
        <dbReference type="ARBA" id="ARBA00012180"/>
    </source>
</evidence>
<reference evidence="6 7" key="1">
    <citation type="submission" date="2024-04" db="EMBL/GenBank/DDBJ databases">
        <authorList>
            <person name="Waldvogel A.-M."/>
            <person name="Schoenle A."/>
        </authorList>
    </citation>
    <scope>NUCLEOTIDE SEQUENCE [LARGE SCALE GENOMIC DNA]</scope>
</reference>
<dbReference type="CDD" id="cd09275">
    <property type="entry name" value="RNase_HI_RT_DIRS1"/>
    <property type="match status" value="1"/>
</dbReference>
<feature type="domain" description="Reverse transcriptase" evidence="5">
    <location>
        <begin position="563"/>
        <end position="748"/>
    </location>
</feature>
<dbReference type="Gene3D" id="3.10.10.10">
    <property type="entry name" value="HIV Type 1 Reverse Transcriptase, subunit A, domain 1"/>
    <property type="match status" value="1"/>
</dbReference>
<feature type="region of interest" description="Disordered" evidence="4">
    <location>
        <begin position="416"/>
        <end position="438"/>
    </location>
</feature>
<evidence type="ECO:0000259" key="5">
    <source>
        <dbReference type="PROSITE" id="PS50878"/>
    </source>
</evidence>
<feature type="region of interest" description="Disordered" evidence="4">
    <location>
        <begin position="540"/>
        <end position="578"/>
    </location>
</feature>
<evidence type="ECO:0000256" key="3">
    <source>
        <dbReference type="ARBA" id="ARBA00023125"/>
    </source>
</evidence>
<dbReference type="PANTHER" id="PTHR33050">
    <property type="entry name" value="REVERSE TRANSCRIPTASE DOMAIN-CONTAINING PROTEIN"/>
    <property type="match status" value="1"/>
</dbReference>
<accession>A0AAV2K2P3</accession>
<dbReference type="GO" id="GO:0004523">
    <property type="term" value="F:RNA-DNA hybrid ribonuclease activity"/>
    <property type="evidence" value="ECO:0007669"/>
    <property type="project" value="UniProtKB-EC"/>
</dbReference>
<dbReference type="PROSITE" id="PS50878">
    <property type="entry name" value="RT_POL"/>
    <property type="match status" value="1"/>
</dbReference>
<sequence>MPGLYFSAAAIMDAPLPPQPIQRVEDFTSVGATTRGRRRIQPTLCPRMDPIVHYVTREWPKPLAAKRPALGYGMYCSGQDWSWTGGVPDVEDSVRMALHPSASVWPGTRPLLPSERDRMSLAMLDRCYANAAQVVALANNMAFITGVLDRSLSSGQALSGDLLSQARTTSAAILRMCQALAVNGGRSMAAAQVGARHLWLGLANQGGGEEAAAGPAHLPDVPMQALVARLESAANDSARLAPHLAPRREAHQPSRSRDRGRERSPGRRPDPYPRSVVHRPPSTRPPGPDRPTGGSREQRTHRRPPYGRGGRGGKNSFNKGRPGFHQYLLSESHLGVRNMSNVKSDCVTSRAHNVASLGLQPPEQGVQCATRATSSGPLIHAMPSQREVRRRDLVSSGVCASAERVLAPLSYKANTGFPTPGARPPLHEARARGGRSSRVTWHEQTRTYDVGPAGHVTAPGAHGMTQGAPLPFRLPPFPARNNRRGRGCDVSCSSSRSAPHRLLQHLEGAGLTDGSVAGEDIAQGLRTAILPKATAIPRRTGSTLSGTGVISGTTSGGLLSAESRRSSRGRPTGRHQGAVLPLPLGAKEVRRGASHFGSAFLNECISKRQFRMLSTKQLLECVRQGDWMSSIDLTDAYFHVPIVPEHRRFLRFAVGERSYEYCRFPFGYALPPRTFSKCVEAALEPLRRAGVRILTYIDDWLILASSREVAVSHTHWVLSHIQRLGFVVNREKSKLQPAQRMIYLGLQLHSVTFRAALSEDRRRNITRLAREVLAGPRVPARRLRSLLGMMAAAHAVGRLIWVPQVAASDIRFWLTLGLLRDGVTLACAVSHVEVFTDASLEGWGGVLGQSSVGGCWSDSARHINLLEMEAVHRVLLHFAPQLQGRHVMVRSDNTTVVSFLNRQGGTRSPALHRMATVTLLWAALHLLSLRARHVPGARNVGADRMSRGGPLQDEWGLAPRPPLGVDALAHYPWPGGLLYAFPPVRLLPVLLRRIEQERRSVILVAPDNPHARWFPFLRGMASIQGARAPSTVRAYATRWRLFSGWCGSRSWDPRRCPLEGVLGLLQELFDKGRAVTTLAVFAAAITSGHDGFGGFTARSHPLVKRFLRGARRRRPPLQRMPPVWDLRVVLRGLSGPPFEPAVGASPECFAFKTALLLALASAKRATCVRSPSMRLACPFERAMAGWSCGPIRLFSLRSSRRPSGRE</sequence>
<name>A0AAV2K2P3_KNICA</name>
<dbReference type="Gene3D" id="1.10.150.130">
    <property type="match status" value="1"/>
</dbReference>
<dbReference type="InterPro" id="IPR010998">
    <property type="entry name" value="Integrase_recombinase_N"/>
</dbReference>
<keyword evidence="3" id="KW-0238">DNA-binding</keyword>
<dbReference type="Proteomes" id="UP001497482">
    <property type="component" value="Chromosome 16"/>
</dbReference>
<comment type="similarity">
    <text evidence="1">Belongs to the beta type-B retroviral polymerase family. HERV class-II K(HML-2) pol subfamily.</text>
</comment>
<proteinExistence type="inferred from homology"/>
<dbReference type="Pfam" id="PF00078">
    <property type="entry name" value="RVT_1"/>
    <property type="match status" value="1"/>
</dbReference>
<evidence type="ECO:0000313" key="7">
    <source>
        <dbReference type="Proteomes" id="UP001497482"/>
    </source>
</evidence>
<dbReference type="PANTHER" id="PTHR33050:SF7">
    <property type="entry name" value="RIBONUCLEASE H"/>
    <property type="match status" value="1"/>
</dbReference>
<evidence type="ECO:0000256" key="4">
    <source>
        <dbReference type="SAM" id="MobiDB-lite"/>
    </source>
</evidence>
<dbReference type="InterPro" id="IPR043128">
    <property type="entry name" value="Rev_trsase/Diguanyl_cyclase"/>
</dbReference>
<dbReference type="GO" id="GO:0006259">
    <property type="term" value="P:DNA metabolic process"/>
    <property type="evidence" value="ECO:0007669"/>
    <property type="project" value="UniProtKB-ARBA"/>
</dbReference>
<dbReference type="EC" id="3.1.26.4" evidence="2"/>